<feature type="region of interest" description="Disordered" evidence="1">
    <location>
        <begin position="77"/>
        <end position="102"/>
    </location>
</feature>
<gene>
    <name evidence="2" type="ORF">SAMN04489732_113252</name>
</gene>
<evidence type="ECO:0000256" key="1">
    <source>
        <dbReference type="SAM" id="MobiDB-lite"/>
    </source>
</evidence>
<evidence type="ECO:0000313" key="3">
    <source>
        <dbReference type="Proteomes" id="UP000198582"/>
    </source>
</evidence>
<reference evidence="3" key="1">
    <citation type="submission" date="2016-10" db="EMBL/GenBank/DDBJ databases">
        <authorList>
            <person name="Varghese N."/>
            <person name="Submissions S."/>
        </authorList>
    </citation>
    <scope>NUCLEOTIDE SEQUENCE [LARGE SCALE GENOMIC DNA]</scope>
    <source>
        <strain evidence="3">DSM 44993</strain>
    </source>
</reference>
<protein>
    <submittedName>
        <fullName evidence="2">Uncharacterized protein</fullName>
    </submittedName>
</protein>
<proteinExistence type="predicted"/>
<sequence length="124" mass="12300">MNAEDGPSEVGGPEIGAGGGWVTETVAVVVLGGFGGSWVVTVTGGGAGLVTVTVTGTAGGEVDVTDGVVFEESAGRGVLPATSSAETSRPIANPASPVTTTAPQVGTVFDTRHLPRRAKCRYED</sequence>
<accession>A0A1H8YCQ6</accession>
<keyword evidence="3" id="KW-1185">Reference proteome</keyword>
<dbReference type="STRING" id="394193.SAMN04489732_113252"/>
<name>A0A1H8YCQ6_9PSEU</name>
<evidence type="ECO:0000313" key="2">
    <source>
        <dbReference type="EMBL" id="SEP49887.1"/>
    </source>
</evidence>
<dbReference type="EMBL" id="FOEF01000013">
    <property type="protein sequence ID" value="SEP49887.1"/>
    <property type="molecule type" value="Genomic_DNA"/>
</dbReference>
<dbReference type="AlphaFoldDB" id="A0A1H8YCQ6"/>
<dbReference type="Proteomes" id="UP000198582">
    <property type="component" value="Unassembled WGS sequence"/>
</dbReference>
<organism evidence="2 3">
    <name type="scientific">Amycolatopsis saalfeldensis</name>
    <dbReference type="NCBI Taxonomy" id="394193"/>
    <lineage>
        <taxon>Bacteria</taxon>
        <taxon>Bacillati</taxon>
        <taxon>Actinomycetota</taxon>
        <taxon>Actinomycetes</taxon>
        <taxon>Pseudonocardiales</taxon>
        <taxon>Pseudonocardiaceae</taxon>
        <taxon>Amycolatopsis</taxon>
    </lineage>
</organism>